<reference evidence="2" key="1">
    <citation type="submission" date="2014-09" db="EMBL/GenBank/DDBJ databases">
        <authorList>
            <person name="Magalhaes I.L.F."/>
            <person name="Oliveira U."/>
            <person name="Santos F.R."/>
            <person name="Vidigal T.H.D.A."/>
            <person name="Brescovit A.D."/>
            <person name="Santos A.J."/>
        </authorList>
    </citation>
    <scope>NUCLEOTIDE SEQUENCE</scope>
    <source>
        <tissue evidence="2">Shoot tissue taken approximately 20 cm above the soil surface</tissue>
    </source>
</reference>
<sequence>MLARSYVCPVQSVTGSTMGSSEIGQMNTAGTASSPPPSPAASSSSIIFLSSNGCFPASAAAASPGSGAPPRMPSLSAVSMSSTCPPQGSSWYCGIVAASQR</sequence>
<protein>
    <submittedName>
        <fullName evidence="2">Uncharacterized protein</fullName>
    </submittedName>
</protein>
<feature type="region of interest" description="Disordered" evidence="1">
    <location>
        <begin position="58"/>
        <end position="86"/>
    </location>
</feature>
<reference evidence="2" key="2">
    <citation type="journal article" date="2015" name="Data Brief">
        <title>Shoot transcriptome of the giant reed, Arundo donax.</title>
        <authorList>
            <person name="Barrero R.A."/>
            <person name="Guerrero F.D."/>
            <person name="Moolhuijzen P."/>
            <person name="Goolsby J.A."/>
            <person name="Tidwell J."/>
            <person name="Bellgard S.E."/>
            <person name="Bellgard M.I."/>
        </authorList>
    </citation>
    <scope>NUCLEOTIDE SEQUENCE</scope>
    <source>
        <tissue evidence="2">Shoot tissue taken approximately 20 cm above the soil surface</tissue>
    </source>
</reference>
<accession>A0A0A9E4R0</accession>
<feature type="compositionally biased region" description="Low complexity" evidence="1">
    <location>
        <begin position="58"/>
        <end position="69"/>
    </location>
</feature>
<evidence type="ECO:0000256" key="1">
    <source>
        <dbReference type="SAM" id="MobiDB-lite"/>
    </source>
</evidence>
<dbReference type="AlphaFoldDB" id="A0A0A9E4R0"/>
<feature type="compositionally biased region" description="Polar residues" evidence="1">
    <location>
        <begin position="76"/>
        <end position="86"/>
    </location>
</feature>
<feature type="compositionally biased region" description="Polar residues" evidence="1">
    <location>
        <begin position="11"/>
        <end position="31"/>
    </location>
</feature>
<organism evidence="2">
    <name type="scientific">Arundo donax</name>
    <name type="common">Giant reed</name>
    <name type="synonym">Donax arundinaceus</name>
    <dbReference type="NCBI Taxonomy" id="35708"/>
    <lineage>
        <taxon>Eukaryota</taxon>
        <taxon>Viridiplantae</taxon>
        <taxon>Streptophyta</taxon>
        <taxon>Embryophyta</taxon>
        <taxon>Tracheophyta</taxon>
        <taxon>Spermatophyta</taxon>
        <taxon>Magnoliopsida</taxon>
        <taxon>Liliopsida</taxon>
        <taxon>Poales</taxon>
        <taxon>Poaceae</taxon>
        <taxon>PACMAD clade</taxon>
        <taxon>Arundinoideae</taxon>
        <taxon>Arundineae</taxon>
        <taxon>Arundo</taxon>
    </lineage>
</organism>
<proteinExistence type="predicted"/>
<evidence type="ECO:0000313" key="2">
    <source>
        <dbReference type="EMBL" id="JAD95754.1"/>
    </source>
</evidence>
<name>A0A0A9E4R0_ARUDO</name>
<dbReference type="EMBL" id="GBRH01202141">
    <property type="protein sequence ID" value="JAD95754.1"/>
    <property type="molecule type" value="Transcribed_RNA"/>
</dbReference>
<feature type="region of interest" description="Disordered" evidence="1">
    <location>
        <begin position="1"/>
        <end position="44"/>
    </location>
</feature>